<accession>X1N5D3</accession>
<comment type="caution">
    <text evidence="1">The sequence shown here is derived from an EMBL/GenBank/DDBJ whole genome shotgun (WGS) entry which is preliminary data.</text>
</comment>
<sequence>MYLRSTNITLDRSLKAISQHLVLTRPLIQTLDAIGQAASSRTSDAAIAIVGPYGTGKSTSVLNAAEYLCGELPKKISSKLKLHGIQP</sequence>
<reference evidence="1" key="1">
    <citation type="journal article" date="2014" name="Front. Microbiol.">
        <title>High frequency of phylogenetically diverse reductive dehalogenase-homologous genes in deep subseafloor sedimentary metagenomes.</title>
        <authorList>
            <person name="Kawai M."/>
            <person name="Futagami T."/>
            <person name="Toyoda A."/>
            <person name="Takaki Y."/>
            <person name="Nishi S."/>
            <person name="Hori S."/>
            <person name="Arai W."/>
            <person name="Tsubouchi T."/>
            <person name="Morono Y."/>
            <person name="Uchiyama I."/>
            <person name="Ito T."/>
            <person name="Fujiyama A."/>
            <person name="Inagaki F."/>
            <person name="Takami H."/>
        </authorList>
    </citation>
    <scope>NUCLEOTIDE SEQUENCE</scope>
    <source>
        <strain evidence="1">Expedition CK06-06</strain>
    </source>
</reference>
<feature type="non-terminal residue" evidence="1">
    <location>
        <position position="87"/>
    </location>
</feature>
<organism evidence="1">
    <name type="scientific">marine sediment metagenome</name>
    <dbReference type="NCBI Taxonomy" id="412755"/>
    <lineage>
        <taxon>unclassified sequences</taxon>
        <taxon>metagenomes</taxon>
        <taxon>ecological metagenomes</taxon>
    </lineage>
</organism>
<proteinExistence type="predicted"/>
<protein>
    <submittedName>
        <fullName evidence="1">Uncharacterized protein</fullName>
    </submittedName>
</protein>
<dbReference type="AlphaFoldDB" id="X1N5D3"/>
<name>X1N5D3_9ZZZZ</name>
<evidence type="ECO:0000313" key="1">
    <source>
        <dbReference type="EMBL" id="GAI38803.1"/>
    </source>
</evidence>
<dbReference type="EMBL" id="BARV01032859">
    <property type="protein sequence ID" value="GAI38803.1"/>
    <property type="molecule type" value="Genomic_DNA"/>
</dbReference>
<gene>
    <name evidence="1" type="ORF">S06H3_51747</name>
</gene>